<feature type="chain" id="PRO_5017078811" evidence="1">
    <location>
        <begin position="21"/>
        <end position="169"/>
    </location>
</feature>
<sequence length="169" mass="19277">MAKQAILLFSIFICLRSAGAQDLRAETLENQQWSWVSTLSAAGTGAGTTWTFLPDNRFEAKDWYSGGAYWTNVFTGTYHYDPETATVYLTYKKTTKQKIKLPKSCIRLVPDLQDTATFWPVFYDKWKKVKGVYRPAGEPLHSKSTSSTETSAFYPAFQYHFEIKVLNAK</sequence>
<protein>
    <submittedName>
        <fullName evidence="2">Uncharacterized protein</fullName>
    </submittedName>
</protein>
<feature type="signal peptide" evidence="1">
    <location>
        <begin position="1"/>
        <end position="20"/>
    </location>
</feature>
<proteinExistence type="predicted"/>
<dbReference type="Proteomes" id="UP000254893">
    <property type="component" value="Unassembled WGS sequence"/>
</dbReference>
<reference evidence="2 3" key="1">
    <citation type="submission" date="2018-06" db="EMBL/GenBank/DDBJ databases">
        <authorList>
            <consortium name="Pathogen Informatics"/>
            <person name="Doyle S."/>
        </authorList>
    </citation>
    <scope>NUCLEOTIDE SEQUENCE [LARGE SCALE GENOMIC DNA]</scope>
    <source>
        <strain evidence="2 3">NCTC11388</strain>
    </source>
</reference>
<evidence type="ECO:0000256" key="1">
    <source>
        <dbReference type="SAM" id="SignalP"/>
    </source>
</evidence>
<name>A0A380CPY7_SPHSI</name>
<accession>A0A380CPY7</accession>
<keyword evidence="1" id="KW-0732">Signal</keyword>
<gene>
    <name evidence="2" type="ORF">NCTC11388_03928</name>
</gene>
<dbReference type="EMBL" id="UGYW01000002">
    <property type="protein sequence ID" value="SUJ26318.1"/>
    <property type="molecule type" value="Genomic_DNA"/>
</dbReference>
<organism evidence="2 3">
    <name type="scientific">Sphingobacterium spiritivorum</name>
    <name type="common">Flavobacterium spiritivorum</name>
    <dbReference type="NCBI Taxonomy" id="258"/>
    <lineage>
        <taxon>Bacteria</taxon>
        <taxon>Pseudomonadati</taxon>
        <taxon>Bacteroidota</taxon>
        <taxon>Sphingobacteriia</taxon>
        <taxon>Sphingobacteriales</taxon>
        <taxon>Sphingobacteriaceae</taxon>
        <taxon>Sphingobacterium</taxon>
    </lineage>
</organism>
<dbReference type="AlphaFoldDB" id="A0A380CPY7"/>
<evidence type="ECO:0000313" key="2">
    <source>
        <dbReference type="EMBL" id="SUJ26318.1"/>
    </source>
</evidence>
<evidence type="ECO:0000313" key="3">
    <source>
        <dbReference type="Proteomes" id="UP000254893"/>
    </source>
</evidence>
<dbReference type="RefSeq" id="WP_115171298.1">
    <property type="nucleotide sequence ID" value="NZ_UGYW01000002.1"/>
</dbReference>